<dbReference type="AlphaFoldDB" id="A0A2Z6MXY0"/>
<evidence type="ECO:0000313" key="6">
    <source>
        <dbReference type="EMBL" id="GAU21687.1"/>
    </source>
</evidence>
<dbReference type="GO" id="GO:0000375">
    <property type="term" value="P:RNA splicing, via transesterification reactions"/>
    <property type="evidence" value="ECO:0007669"/>
    <property type="project" value="InterPro"/>
</dbReference>
<evidence type="ECO:0000313" key="7">
    <source>
        <dbReference type="Proteomes" id="UP000242715"/>
    </source>
</evidence>
<evidence type="ECO:0000256" key="4">
    <source>
        <dbReference type="ARBA" id="ARBA00023187"/>
    </source>
</evidence>
<keyword evidence="1" id="KW-0507">mRNA processing</keyword>
<protein>
    <submittedName>
        <fullName evidence="6">Uncharacterized protein</fullName>
    </submittedName>
</protein>
<dbReference type="GO" id="GO:0003729">
    <property type="term" value="F:mRNA binding"/>
    <property type="evidence" value="ECO:0007669"/>
    <property type="project" value="InterPro"/>
</dbReference>
<keyword evidence="4" id="KW-0508">mRNA splicing</keyword>
<keyword evidence="7" id="KW-1185">Reference proteome</keyword>
<sequence>MAPSTDLTSLIGGCTNRFRIPIHIVLLPEVVPGFEPPFRLCPPDASVKLTNGELTYYRKISHPLPTHFVLADVDSSTSSNHGIVLEEVLEEAPKWLSCVYKFDDERVTKEYPKWVLEEQYGGEEELLTGDNPGFNNTPFKFTKY</sequence>
<keyword evidence="5" id="KW-0687">Ribonucleoprotein</keyword>
<accession>A0A2Z6MXY0</accession>
<dbReference type="GO" id="GO:1990904">
    <property type="term" value="C:ribonucleoprotein complex"/>
    <property type="evidence" value="ECO:0007669"/>
    <property type="project" value="UniProtKB-KW"/>
</dbReference>
<evidence type="ECO:0000256" key="2">
    <source>
        <dbReference type="ARBA" id="ARBA00022737"/>
    </source>
</evidence>
<reference evidence="7" key="1">
    <citation type="journal article" date="2017" name="Front. Plant Sci.">
        <title>Climate Clever Clovers: New Paradigm to Reduce the Environmental Footprint of Ruminants by Breeding Low Methanogenic Forages Utilizing Haplotype Variation.</title>
        <authorList>
            <person name="Kaur P."/>
            <person name="Appels R."/>
            <person name="Bayer P.E."/>
            <person name="Keeble-Gagnere G."/>
            <person name="Wang J."/>
            <person name="Hirakawa H."/>
            <person name="Shirasawa K."/>
            <person name="Vercoe P."/>
            <person name="Stefanova K."/>
            <person name="Durmic Z."/>
            <person name="Nichols P."/>
            <person name="Revell C."/>
            <person name="Isobe S.N."/>
            <person name="Edwards D."/>
            <person name="Erskine W."/>
        </authorList>
    </citation>
    <scope>NUCLEOTIDE SEQUENCE [LARGE SCALE GENOMIC DNA]</scope>
    <source>
        <strain evidence="7">cv. Daliak</strain>
    </source>
</reference>
<dbReference type="PANTHER" id="PTHR31846:SF10">
    <property type="entry name" value="CHLOROPLASTIC GROUP IIA INTRON SPLICING FACILITATOR CRS1, CHLOROPLASTIC"/>
    <property type="match status" value="1"/>
</dbReference>
<keyword evidence="2" id="KW-0677">Repeat</keyword>
<dbReference type="GO" id="GO:0006397">
    <property type="term" value="P:mRNA processing"/>
    <property type="evidence" value="ECO:0007669"/>
    <property type="project" value="UniProtKB-KW"/>
</dbReference>
<evidence type="ECO:0000256" key="5">
    <source>
        <dbReference type="ARBA" id="ARBA00023274"/>
    </source>
</evidence>
<dbReference type="EMBL" id="DF973235">
    <property type="protein sequence ID" value="GAU21687.1"/>
    <property type="molecule type" value="Genomic_DNA"/>
</dbReference>
<dbReference type="Proteomes" id="UP000242715">
    <property type="component" value="Unassembled WGS sequence"/>
</dbReference>
<keyword evidence="3" id="KW-0809">Transit peptide</keyword>
<organism evidence="6 7">
    <name type="scientific">Trifolium subterraneum</name>
    <name type="common">Subterranean clover</name>
    <dbReference type="NCBI Taxonomy" id="3900"/>
    <lineage>
        <taxon>Eukaryota</taxon>
        <taxon>Viridiplantae</taxon>
        <taxon>Streptophyta</taxon>
        <taxon>Embryophyta</taxon>
        <taxon>Tracheophyta</taxon>
        <taxon>Spermatophyta</taxon>
        <taxon>Magnoliopsida</taxon>
        <taxon>eudicotyledons</taxon>
        <taxon>Gunneridae</taxon>
        <taxon>Pentapetalae</taxon>
        <taxon>rosids</taxon>
        <taxon>fabids</taxon>
        <taxon>Fabales</taxon>
        <taxon>Fabaceae</taxon>
        <taxon>Papilionoideae</taxon>
        <taxon>50 kb inversion clade</taxon>
        <taxon>NPAAA clade</taxon>
        <taxon>Hologalegina</taxon>
        <taxon>IRL clade</taxon>
        <taxon>Trifolieae</taxon>
        <taxon>Trifolium</taxon>
    </lineage>
</organism>
<proteinExistence type="predicted"/>
<name>A0A2Z6MXY0_TRISU</name>
<dbReference type="OrthoDB" id="289038at2759"/>
<dbReference type="InterPro" id="IPR045278">
    <property type="entry name" value="CRS1/CFM2/CFM3"/>
</dbReference>
<evidence type="ECO:0000256" key="1">
    <source>
        <dbReference type="ARBA" id="ARBA00022664"/>
    </source>
</evidence>
<evidence type="ECO:0000256" key="3">
    <source>
        <dbReference type="ARBA" id="ARBA00022946"/>
    </source>
</evidence>
<dbReference type="PANTHER" id="PTHR31846">
    <property type="entry name" value="CRS1 / YHBY (CRM) DOMAIN-CONTAINING PROTEIN"/>
    <property type="match status" value="1"/>
</dbReference>
<gene>
    <name evidence="6" type="ORF">TSUD_242600</name>
</gene>